<dbReference type="Pfam" id="PF00232">
    <property type="entry name" value="Glyco_hydro_1"/>
    <property type="match status" value="1"/>
</dbReference>
<protein>
    <recommendedName>
        <fullName evidence="8">Beta-glucosidase</fullName>
    </recommendedName>
</protein>
<keyword evidence="7" id="KW-1185">Reference proteome</keyword>
<dbReference type="PANTHER" id="PTHR10353:SF36">
    <property type="entry name" value="LP05116P"/>
    <property type="match status" value="1"/>
</dbReference>
<evidence type="ECO:0000256" key="5">
    <source>
        <dbReference type="SAM" id="SignalP"/>
    </source>
</evidence>
<dbReference type="EMBL" id="JBAWTH010000025">
    <property type="protein sequence ID" value="KAL2286338.1"/>
    <property type="molecule type" value="Genomic_DNA"/>
</dbReference>
<evidence type="ECO:0000256" key="1">
    <source>
        <dbReference type="ARBA" id="ARBA00010838"/>
    </source>
</evidence>
<keyword evidence="2" id="KW-0378">Hydrolase</keyword>
<dbReference type="PRINTS" id="PR00131">
    <property type="entry name" value="GLHYDRLASE1"/>
</dbReference>
<gene>
    <name evidence="6" type="ORF">FJTKL_07112</name>
</gene>
<proteinExistence type="inferred from homology"/>
<organism evidence="6 7">
    <name type="scientific">Diaporthe vaccinii</name>
    <dbReference type="NCBI Taxonomy" id="105482"/>
    <lineage>
        <taxon>Eukaryota</taxon>
        <taxon>Fungi</taxon>
        <taxon>Dikarya</taxon>
        <taxon>Ascomycota</taxon>
        <taxon>Pezizomycotina</taxon>
        <taxon>Sordariomycetes</taxon>
        <taxon>Sordariomycetidae</taxon>
        <taxon>Diaporthales</taxon>
        <taxon>Diaporthaceae</taxon>
        <taxon>Diaporthe</taxon>
        <taxon>Diaporthe eres species complex</taxon>
    </lineage>
</organism>
<dbReference type="InterPro" id="IPR017853">
    <property type="entry name" value="GH"/>
</dbReference>
<evidence type="ECO:0000256" key="3">
    <source>
        <dbReference type="ARBA" id="ARBA00023295"/>
    </source>
</evidence>
<feature type="chain" id="PRO_5045595600" description="Beta-glucosidase" evidence="5">
    <location>
        <begin position="20"/>
        <end position="562"/>
    </location>
</feature>
<comment type="similarity">
    <text evidence="1 4">Belongs to the glycosyl hydrolase 1 family.</text>
</comment>
<evidence type="ECO:0000256" key="4">
    <source>
        <dbReference type="RuleBase" id="RU003690"/>
    </source>
</evidence>
<dbReference type="Gene3D" id="3.20.20.80">
    <property type="entry name" value="Glycosidases"/>
    <property type="match status" value="1"/>
</dbReference>
<evidence type="ECO:0008006" key="8">
    <source>
        <dbReference type="Google" id="ProtNLM"/>
    </source>
</evidence>
<reference evidence="6 7" key="1">
    <citation type="submission" date="2024-03" db="EMBL/GenBank/DDBJ databases">
        <title>A high-quality draft genome sequence of Diaporthe vaccinii, a causative agent of upright dieback and viscid rot disease in cranberry plants.</title>
        <authorList>
            <person name="Sarrasin M."/>
            <person name="Lang B.F."/>
            <person name="Burger G."/>
        </authorList>
    </citation>
    <scope>NUCLEOTIDE SEQUENCE [LARGE SCALE GENOMIC DNA]</scope>
    <source>
        <strain evidence="6 7">IS7</strain>
    </source>
</reference>
<evidence type="ECO:0000313" key="6">
    <source>
        <dbReference type="EMBL" id="KAL2286338.1"/>
    </source>
</evidence>
<keyword evidence="5" id="KW-0732">Signal</keyword>
<name>A0ABR4EV64_9PEZI</name>
<feature type="signal peptide" evidence="5">
    <location>
        <begin position="1"/>
        <end position="19"/>
    </location>
</feature>
<evidence type="ECO:0000256" key="2">
    <source>
        <dbReference type="ARBA" id="ARBA00022801"/>
    </source>
</evidence>
<evidence type="ECO:0000313" key="7">
    <source>
        <dbReference type="Proteomes" id="UP001600888"/>
    </source>
</evidence>
<sequence>MKRKILLFALAELLTSIRAQNTTSLSLDELWDQYVGPVSTSPVNSTIDPVPVPSQSLTPPPPLYYPPLPFPGGAQVPLPVQNESWKFPQSFWRGVSGSSFQIEGAVKADGRGPSIWDVLTRVPGFVLNNETADIANNNYYLYKQDIARIAALGINTYAFSISWPRIFPFGSGDVNEAGLQHYDDVIDTCIQYGITPVVTLYHWDLPLNLQLTYGGWLNDQIMNDFSEYARVAFTRWSTKVQYWVTINEPGVFCNRYPLPEGYFNDSATADIPAAQQFYACARNALLAHSSAYRVGKGINSSLSISFKNNGAYKIPVDNTADTAAAVQRAWDFNDGLWATPVFLTGDFPESVKEYVSGFLPAFTAEQKVQINGTSDIFMIDAYGGGGFVTVPGDGGLQACVGNASHLEYPRCYAGASTYPGADYWPTGPAVDPCASWLTYSTDWVPTMLKTYQEMFKPAGGIVVSEFGMPEPYESLRTDLQSIVIDPLRSRYYREYLQSILMAMAEGVNVVGTLAWSVFDNFEWDHGYSCRFGVQYVNYTTQERYFKASAFEYVNMFKLYQEL</sequence>
<keyword evidence="3" id="KW-0326">Glycosidase</keyword>
<comment type="caution">
    <text evidence="6">The sequence shown here is derived from an EMBL/GenBank/DDBJ whole genome shotgun (WGS) entry which is preliminary data.</text>
</comment>
<dbReference type="Proteomes" id="UP001600888">
    <property type="component" value="Unassembled WGS sequence"/>
</dbReference>
<dbReference type="SUPFAM" id="SSF51445">
    <property type="entry name" value="(Trans)glycosidases"/>
    <property type="match status" value="1"/>
</dbReference>
<accession>A0ABR4EV64</accession>
<dbReference type="PANTHER" id="PTHR10353">
    <property type="entry name" value="GLYCOSYL HYDROLASE"/>
    <property type="match status" value="1"/>
</dbReference>
<dbReference type="InterPro" id="IPR001360">
    <property type="entry name" value="Glyco_hydro_1"/>
</dbReference>